<proteinExistence type="predicted"/>
<feature type="transmembrane region" description="Helical" evidence="5">
    <location>
        <begin position="14"/>
        <end position="31"/>
    </location>
</feature>
<feature type="non-terminal residue" evidence="7">
    <location>
        <position position="1"/>
    </location>
</feature>
<dbReference type="Gene3D" id="1.20.1250.20">
    <property type="entry name" value="MFS general substrate transporter like domains"/>
    <property type="match status" value="1"/>
</dbReference>
<dbReference type="SUPFAM" id="SSF103473">
    <property type="entry name" value="MFS general substrate transporter"/>
    <property type="match status" value="1"/>
</dbReference>
<sequence>GFVSAGIMATVADWRWTMLVMVLPALLVFWVRRSVPESPLYLVS</sequence>
<name>A0ABX1JP85_9MICC</name>
<evidence type="ECO:0000256" key="1">
    <source>
        <dbReference type="ARBA" id="ARBA00004651"/>
    </source>
</evidence>
<reference evidence="7 8" key="1">
    <citation type="submission" date="2020-04" db="EMBL/GenBank/DDBJ databases">
        <authorList>
            <person name="Liu S."/>
        </authorList>
    </citation>
    <scope>NUCLEOTIDE SEQUENCE [LARGE SCALE GENOMIC DNA]</scope>
    <source>
        <strain evidence="7 8">CGMCC 1.15091</strain>
    </source>
</reference>
<gene>
    <name evidence="7" type="ORF">HER39_11280</name>
</gene>
<evidence type="ECO:0000256" key="4">
    <source>
        <dbReference type="ARBA" id="ARBA00023136"/>
    </source>
</evidence>
<dbReference type="InterPro" id="IPR020846">
    <property type="entry name" value="MFS_dom"/>
</dbReference>
<evidence type="ECO:0000256" key="2">
    <source>
        <dbReference type="ARBA" id="ARBA00022692"/>
    </source>
</evidence>
<dbReference type="Proteomes" id="UP000523795">
    <property type="component" value="Unassembled WGS sequence"/>
</dbReference>
<dbReference type="InterPro" id="IPR036259">
    <property type="entry name" value="MFS_trans_sf"/>
</dbReference>
<keyword evidence="2 5" id="KW-0812">Transmembrane</keyword>
<comment type="caution">
    <text evidence="7">The sequence shown here is derived from an EMBL/GenBank/DDBJ whole genome shotgun (WGS) entry which is preliminary data.</text>
</comment>
<dbReference type="PROSITE" id="PS50850">
    <property type="entry name" value="MFS"/>
    <property type="match status" value="1"/>
</dbReference>
<protein>
    <submittedName>
        <fullName evidence="7">MFS transporter</fullName>
    </submittedName>
</protein>
<dbReference type="EMBL" id="JAAZSR010000177">
    <property type="protein sequence ID" value="NKX51132.1"/>
    <property type="molecule type" value="Genomic_DNA"/>
</dbReference>
<keyword evidence="8" id="KW-1185">Reference proteome</keyword>
<keyword evidence="3 5" id="KW-1133">Transmembrane helix</keyword>
<evidence type="ECO:0000313" key="7">
    <source>
        <dbReference type="EMBL" id="NKX51132.1"/>
    </source>
</evidence>
<evidence type="ECO:0000313" key="8">
    <source>
        <dbReference type="Proteomes" id="UP000523795"/>
    </source>
</evidence>
<feature type="non-terminal residue" evidence="7">
    <location>
        <position position="44"/>
    </location>
</feature>
<comment type="subcellular location">
    <subcellularLocation>
        <location evidence="1">Cell membrane</location>
        <topology evidence="1">Multi-pass membrane protein</topology>
    </subcellularLocation>
</comment>
<keyword evidence="4 5" id="KW-0472">Membrane</keyword>
<evidence type="ECO:0000259" key="6">
    <source>
        <dbReference type="PROSITE" id="PS50850"/>
    </source>
</evidence>
<feature type="domain" description="Major facilitator superfamily (MFS) profile" evidence="6">
    <location>
        <begin position="1"/>
        <end position="44"/>
    </location>
</feature>
<evidence type="ECO:0000256" key="3">
    <source>
        <dbReference type="ARBA" id="ARBA00022989"/>
    </source>
</evidence>
<evidence type="ECO:0000256" key="5">
    <source>
        <dbReference type="SAM" id="Phobius"/>
    </source>
</evidence>
<organism evidence="7 8">
    <name type="scientific">Arthrobacter deserti</name>
    <dbReference type="NCBI Taxonomy" id="1742687"/>
    <lineage>
        <taxon>Bacteria</taxon>
        <taxon>Bacillati</taxon>
        <taxon>Actinomycetota</taxon>
        <taxon>Actinomycetes</taxon>
        <taxon>Micrococcales</taxon>
        <taxon>Micrococcaceae</taxon>
        <taxon>Arthrobacter</taxon>
    </lineage>
</organism>
<accession>A0ABX1JP85</accession>